<gene>
    <name evidence="1" type="ordered locus">Igag_1034</name>
</gene>
<dbReference type="BioCyc" id="IAGG583356:GHAH-1016-MONOMER"/>
<dbReference type="KEGG" id="iag:Igag_1034"/>
<dbReference type="AlphaFoldDB" id="E0SNQ2"/>
<dbReference type="STRING" id="583356.Igag_1034"/>
<dbReference type="PANTHER" id="PTHR15811:SF5">
    <property type="entry name" value="MTH938 DOMAIN-CONTAINING PROTEIN"/>
    <property type="match status" value="1"/>
</dbReference>
<proteinExistence type="predicted"/>
<dbReference type="Gene3D" id="3.40.1230.10">
    <property type="entry name" value="MTH938-like"/>
    <property type="match status" value="1"/>
</dbReference>
<dbReference type="InterPro" id="IPR007523">
    <property type="entry name" value="NDUFAF3/AAMDC"/>
</dbReference>
<protein>
    <submittedName>
        <fullName evidence="1">Uncharacterized protein</fullName>
    </submittedName>
</protein>
<dbReference type="InterPro" id="IPR036748">
    <property type="entry name" value="MTH938-like_sf"/>
</dbReference>
<dbReference type="Proteomes" id="UP000001304">
    <property type="component" value="Chromosome"/>
</dbReference>
<name>E0SNQ2_IGNAA</name>
<dbReference type="GO" id="GO:0005737">
    <property type="term" value="C:cytoplasm"/>
    <property type="evidence" value="ECO:0007669"/>
    <property type="project" value="TreeGrafter"/>
</dbReference>
<keyword evidence="2" id="KW-1185">Reference proteome</keyword>
<accession>E0SNQ2</accession>
<dbReference type="PANTHER" id="PTHR15811">
    <property type="entry name" value="MTH938 DOMAIN-CONTAINING PROTEIN"/>
    <property type="match status" value="1"/>
</dbReference>
<dbReference type="SUPFAM" id="SSF64076">
    <property type="entry name" value="MTH938-like"/>
    <property type="match status" value="1"/>
</dbReference>
<dbReference type="HOGENOM" id="CLU_074390_5_1_2"/>
<reference evidence="1 2" key="1">
    <citation type="journal article" date="2010" name="Stand. Genomic Sci.">
        <title>Complete genome sequence of Ignisphaera aggregans type strain (AQ1.S1).</title>
        <authorList>
            <person name="Goker M."/>
            <person name="Held B."/>
            <person name="Lapidus A."/>
            <person name="Nolan M."/>
            <person name="Spring S."/>
            <person name="Yasawong M."/>
            <person name="Lucas S."/>
            <person name="Glavina Del Rio T."/>
            <person name="Tice H."/>
            <person name="Cheng J.F."/>
            <person name="Goodwin L."/>
            <person name="Tapia R."/>
            <person name="Pitluck S."/>
            <person name="Liolios K."/>
            <person name="Ivanova N."/>
            <person name="Mavromatis K."/>
            <person name="Mikhailova N."/>
            <person name="Pati A."/>
            <person name="Chen A."/>
            <person name="Palaniappan K."/>
            <person name="Brambilla E."/>
            <person name="Land M."/>
            <person name="Hauser L."/>
            <person name="Chang Y.J."/>
            <person name="Jeffries C.D."/>
            <person name="Brettin T."/>
            <person name="Detter J.C."/>
            <person name="Han C."/>
            <person name="Rohde M."/>
            <person name="Sikorski J."/>
            <person name="Woyke T."/>
            <person name="Bristow J."/>
            <person name="Eisen J.A."/>
            <person name="Markowitz V."/>
            <person name="Hugenholtz P."/>
            <person name="Kyrpides N.C."/>
            <person name="Klenk H.P."/>
        </authorList>
    </citation>
    <scope>NUCLEOTIDE SEQUENCE [LARGE SCALE GENOMIC DNA]</scope>
    <source>
        <strain evidence="2">DSM 17230 / JCM 13409 / AQ1.S1</strain>
    </source>
</reference>
<sequence length="122" mass="14285">MGGVYRQPKIDYYDFGVIVIDNKEYNRDIIISPSLGIIENWWREEGHRLKLIDIRDYLLEKADLVVIGTGYDGMMYVDNEVIQWFNSRGIEVKIARSREAVEIYNKAVEEGKKVLLFIHLTC</sequence>
<dbReference type="Pfam" id="PF04430">
    <property type="entry name" value="DUF498"/>
    <property type="match status" value="1"/>
</dbReference>
<organism evidence="1 2">
    <name type="scientific">Ignisphaera aggregans (strain DSM 17230 / JCM 13409 / AQ1.S1)</name>
    <dbReference type="NCBI Taxonomy" id="583356"/>
    <lineage>
        <taxon>Archaea</taxon>
        <taxon>Thermoproteota</taxon>
        <taxon>Thermoprotei</taxon>
        <taxon>Desulfurococcales</taxon>
        <taxon>Desulfurococcaceae</taxon>
        <taxon>Ignisphaera</taxon>
    </lineage>
</organism>
<dbReference type="EMBL" id="CP002098">
    <property type="protein sequence ID" value="ADM27848.1"/>
    <property type="molecule type" value="Genomic_DNA"/>
</dbReference>
<evidence type="ECO:0000313" key="1">
    <source>
        <dbReference type="EMBL" id="ADM27848.1"/>
    </source>
</evidence>
<evidence type="ECO:0000313" key="2">
    <source>
        <dbReference type="Proteomes" id="UP000001304"/>
    </source>
</evidence>